<keyword evidence="2" id="KW-1133">Transmembrane helix</keyword>
<evidence type="ECO:0000256" key="1">
    <source>
        <dbReference type="SAM" id="MobiDB-lite"/>
    </source>
</evidence>
<feature type="transmembrane region" description="Helical" evidence="2">
    <location>
        <begin position="71"/>
        <end position="90"/>
    </location>
</feature>
<sequence>YFFRDHVLLSHHASSSSPKNDAPSSSPMAPMASPTCSPIPFVRERLLAAENVPSITQPSQIDLKRSIFERIFFSFIIDFLFALGLGFPRIQNLNSWSPN</sequence>
<feature type="region of interest" description="Disordered" evidence="1">
    <location>
        <begin position="10"/>
        <end position="36"/>
    </location>
</feature>
<evidence type="ECO:0000256" key="2">
    <source>
        <dbReference type="SAM" id="Phobius"/>
    </source>
</evidence>
<comment type="caution">
    <text evidence="3">The sequence shown here is derived from an EMBL/GenBank/DDBJ whole genome shotgun (WGS) entry which is preliminary data.</text>
</comment>
<protein>
    <submittedName>
        <fullName evidence="3">Uncharacterized protein</fullName>
    </submittedName>
</protein>
<name>A0ABD2U6F0_9SOLN</name>
<accession>A0ABD2U6F0</accession>
<feature type="compositionally biased region" description="Low complexity" evidence="1">
    <location>
        <begin position="10"/>
        <end position="34"/>
    </location>
</feature>
<gene>
    <name evidence="3" type="ORF">AABB24_012436</name>
</gene>
<dbReference type="Proteomes" id="UP001627284">
    <property type="component" value="Unassembled WGS sequence"/>
</dbReference>
<reference evidence="3 4" key="1">
    <citation type="submission" date="2024-05" db="EMBL/GenBank/DDBJ databases">
        <title>De novo assembly of an allotetraploid wild potato.</title>
        <authorList>
            <person name="Hosaka A.J."/>
        </authorList>
    </citation>
    <scope>NUCLEOTIDE SEQUENCE [LARGE SCALE GENOMIC DNA]</scope>
    <source>
        <tissue evidence="3">Young leaves</tissue>
    </source>
</reference>
<dbReference type="AlphaFoldDB" id="A0ABD2U6F0"/>
<organism evidence="3 4">
    <name type="scientific">Solanum stoloniferum</name>
    <dbReference type="NCBI Taxonomy" id="62892"/>
    <lineage>
        <taxon>Eukaryota</taxon>
        <taxon>Viridiplantae</taxon>
        <taxon>Streptophyta</taxon>
        <taxon>Embryophyta</taxon>
        <taxon>Tracheophyta</taxon>
        <taxon>Spermatophyta</taxon>
        <taxon>Magnoliopsida</taxon>
        <taxon>eudicotyledons</taxon>
        <taxon>Gunneridae</taxon>
        <taxon>Pentapetalae</taxon>
        <taxon>asterids</taxon>
        <taxon>lamiids</taxon>
        <taxon>Solanales</taxon>
        <taxon>Solanaceae</taxon>
        <taxon>Solanoideae</taxon>
        <taxon>Solaneae</taxon>
        <taxon>Solanum</taxon>
    </lineage>
</organism>
<feature type="non-terminal residue" evidence="3">
    <location>
        <position position="1"/>
    </location>
</feature>
<keyword evidence="4" id="KW-1185">Reference proteome</keyword>
<keyword evidence="2" id="KW-0472">Membrane</keyword>
<evidence type="ECO:0000313" key="4">
    <source>
        <dbReference type="Proteomes" id="UP001627284"/>
    </source>
</evidence>
<keyword evidence="2" id="KW-0812">Transmembrane</keyword>
<evidence type="ECO:0000313" key="3">
    <source>
        <dbReference type="EMBL" id="KAL3363131.1"/>
    </source>
</evidence>
<dbReference type="EMBL" id="JBJKTR010000007">
    <property type="protein sequence ID" value="KAL3363131.1"/>
    <property type="molecule type" value="Genomic_DNA"/>
</dbReference>
<proteinExistence type="predicted"/>